<evidence type="ECO:0000256" key="8">
    <source>
        <dbReference type="SAM" id="Phobius"/>
    </source>
</evidence>
<evidence type="ECO:0000256" key="4">
    <source>
        <dbReference type="ARBA" id="ARBA00022692"/>
    </source>
</evidence>
<comment type="subcellular location">
    <subcellularLocation>
        <location evidence="1">Cell membrane</location>
        <topology evidence="1">Multi-pass membrane protein</topology>
    </subcellularLocation>
</comment>
<keyword evidence="5 8" id="KW-1133">Transmembrane helix</keyword>
<feature type="transmembrane region" description="Helical" evidence="8">
    <location>
        <begin position="59"/>
        <end position="79"/>
    </location>
</feature>
<feature type="transmembrane region" description="Helical" evidence="8">
    <location>
        <begin position="129"/>
        <end position="147"/>
    </location>
</feature>
<name>A0ABW4FIW7_9PSEU</name>
<keyword evidence="6 8" id="KW-0472">Membrane</keyword>
<comment type="similarity">
    <text evidence="2">Belongs to the NrfD family.</text>
</comment>
<dbReference type="EMBL" id="JBHUCP010000007">
    <property type="protein sequence ID" value="MFD1530037.1"/>
    <property type="molecule type" value="Genomic_DNA"/>
</dbReference>
<dbReference type="InterPro" id="IPR052049">
    <property type="entry name" value="Electron_transfer_protein"/>
</dbReference>
<evidence type="ECO:0000256" key="5">
    <source>
        <dbReference type="ARBA" id="ARBA00022989"/>
    </source>
</evidence>
<evidence type="ECO:0000256" key="2">
    <source>
        <dbReference type="ARBA" id="ARBA00008929"/>
    </source>
</evidence>
<gene>
    <name evidence="9" type="primary">nrfD</name>
    <name evidence="9" type="ORF">ACFSCY_11340</name>
</gene>
<evidence type="ECO:0000256" key="7">
    <source>
        <dbReference type="SAM" id="MobiDB-lite"/>
    </source>
</evidence>
<evidence type="ECO:0000256" key="1">
    <source>
        <dbReference type="ARBA" id="ARBA00004651"/>
    </source>
</evidence>
<keyword evidence="4 8" id="KW-0812">Transmembrane</keyword>
<feature type="region of interest" description="Disordered" evidence="7">
    <location>
        <begin position="336"/>
        <end position="361"/>
    </location>
</feature>
<dbReference type="InterPro" id="IPR005614">
    <property type="entry name" value="NrfD-like"/>
</dbReference>
<proteinExistence type="inferred from homology"/>
<sequence length="361" mass="36968">MPGGGDNPVDVLGDGHAGRRERRGHQRVKGSMVPEAEFASYYGRPILKKPTWKNPDVPLYLWGGGMAGTSAVAAALGDVTGRPMLRRGGRLVAIGGAVAGTVALIHDLGRPTRFVNMLRVIKPTSPLSIGSWILSPFAGLAAASAASELTGIAPRLGRLAGFGAALLGPPLASYTGVLLADTAVPAWHEARNELPLLFAASGAAAGAGAQLVVTGLTRAERRERMPMVRLAVAGAAAEIAVGEVLERRLERLPGDIAGAYRTGKAGRWNRAARILTAAGGLGALLAGPADRRGRIAVVASGVALAAGSMATRFGAFEAGVASAADPQHVVVPQRARLTAQDGPSRSEGSWLADATSPVPHN</sequence>
<evidence type="ECO:0000256" key="3">
    <source>
        <dbReference type="ARBA" id="ARBA00022475"/>
    </source>
</evidence>
<dbReference type="RefSeq" id="WP_343976567.1">
    <property type="nucleotide sequence ID" value="NZ_BAAAJG010000008.1"/>
</dbReference>
<dbReference type="PANTHER" id="PTHR34856:SF2">
    <property type="entry name" value="PROTEIN NRFD"/>
    <property type="match status" value="1"/>
</dbReference>
<accession>A0ABW4FIW7</accession>
<organism evidence="9 10">
    <name type="scientific">Pseudonocardia aurantiaca</name>
    <dbReference type="NCBI Taxonomy" id="75290"/>
    <lineage>
        <taxon>Bacteria</taxon>
        <taxon>Bacillati</taxon>
        <taxon>Actinomycetota</taxon>
        <taxon>Actinomycetes</taxon>
        <taxon>Pseudonocardiales</taxon>
        <taxon>Pseudonocardiaceae</taxon>
        <taxon>Pseudonocardia</taxon>
    </lineage>
</organism>
<comment type="caution">
    <text evidence="9">The sequence shown here is derived from an EMBL/GenBank/DDBJ whole genome shotgun (WGS) entry which is preliminary data.</text>
</comment>
<evidence type="ECO:0000256" key="6">
    <source>
        <dbReference type="ARBA" id="ARBA00023136"/>
    </source>
</evidence>
<keyword evidence="3" id="KW-1003">Cell membrane</keyword>
<evidence type="ECO:0000313" key="9">
    <source>
        <dbReference type="EMBL" id="MFD1530037.1"/>
    </source>
</evidence>
<dbReference type="Proteomes" id="UP001597145">
    <property type="component" value="Unassembled WGS sequence"/>
</dbReference>
<feature type="transmembrane region" description="Helical" evidence="8">
    <location>
        <begin position="91"/>
        <end position="109"/>
    </location>
</feature>
<keyword evidence="10" id="KW-1185">Reference proteome</keyword>
<dbReference type="Gene3D" id="1.20.1630.10">
    <property type="entry name" value="Formate dehydrogenase/DMSO reductase domain"/>
    <property type="match status" value="1"/>
</dbReference>
<dbReference type="PANTHER" id="PTHR34856">
    <property type="entry name" value="PROTEIN NRFD"/>
    <property type="match status" value="1"/>
</dbReference>
<feature type="compositionally biased region" description="Basic residues" evidence="7">
    <location>
        <begin position="19"/>
        <end position="28"/>
    </location>
</feature>
<feature type="region of interest" description="Disordered" evidence="7">
    <location>
        <begin position="1"/>
        <end position="29"/>
    </location>
</feature>
<reference evidence="10" key="1">
    <citation type="journal article" date="2019" name="Int. J. Syst. Evol. Microbiol.">
        <title>The Global Catalogue of Microorganisms (GCM) 10K type strain sequencing project: providing services to taxonomists for standard genome sequencing and annotation.</title>
        <authorList>
            <consortium name="The Broad Institute Genomics Platform"/>
            <consortium name="The Broad Institute Genome Sequencing Center for Infectious Disease"/>
            <person name="Wu L."/>
            <person name="Ma J."/>
        </authorList>
    </citation>
    <scope>NUCLEOTIDE SEQUENCE [LARGE SCALE GENOMIC DNA]</scope>
    <source>
        <strain evidence="10">JCM 12165</strain>
    </source>
</reference>
<evidence type="ECO:0000313" key="10">
    <source>
        <dbReference type="Proteomes" id="UP001597145"/>
    </source>
</evidence>
<protein>
    <submittedName>
        <fullName evidence="9">NrfD/PsrC family molybdoenzyme membrane anchor subunit</fullName>
    </submittedName>
</protein>
<dbReference type="Pfam" id="PF03916">
    <property type="entry name" value="NrfD"/>
    <property type="match status" value="1"/>
</dbReference>
<feature type="transmembrane region" description="Helical" evidence="8">
    <location>
        <begin position="159"/>
        <end position="177"/>
    </location>
</feature>
<feature type="transmembrane region" description="Helical" evidence="8">
    <location>
        <begin position="197"/>
        <end position="217"/>
    </location>
</feature>